<name>A0ABV4UHK0_9RHOO</name>
<dbReference type="Proteomes" id="UP001574673">
    <property type="component" value="Unassembled WGS sequence"/>
</dbReference>
<accession>A0ABV4UHK0</accession>
<dbReference type="RefSeq" id="WP_418891944.1">
    <property type="nucleotide sequence ID" value="NZ_JBEUWX010000003.1"/>
</dbReference>
<evidence type="ECO:0000313" key="2">
    <source>
        <dbReference type="Proteomes" id="UP001574673"/>
    </source>
</evidence>
<organism evidence="1 2">
    <name type="scientific">Dentiradicibacter hellwigii</name>
    <dbReference type="NCBI Taxonomy" id="3149053"/>
    <lineage>
        <taxon>Bacteria</taxon>
        <taxon>Pseudomonadati</taxon>
        <taxon>Pseudomonadota</taxon>
        <taxon>Betaproteobacteria</taxon>
        <taxon>Rhodocyclales</taxon>
        <taxon>Rhodocyclaceae</taxon>
        <taxon>Dentiradicibacter</taxon>
    </lineage>
</organism>
<dbReference type="EMBL" id="JBEUWX010000003">
    <property type="protein sequence ID" value="MFA9950836.1"/>
    <property type="molecule type" value="Genomic_DNA"/>
</dbReference>
<comment type="caution">
    <text evidence="1">The sequence shown here is derived from an EMBL/GenBank/DDBJ whole genome shotgun (WGS) entry which is preliminary data.</text>
</comment>
<dbReference type="InterPro" id="IPR014859">
    <property type="entry name" value="Phage_TAC_4"/>
</dbReference>
<gene>
    <name evidence="1" type="ORF">ABCS64_10970</name>
</gene>
<feature type="non-terminal residue" evidence="1">
    <location>
        <position position="1"/>
    </location>
</feature>
<keyword evidence="2" id="KW-1185">Reference proteome</keyword>
<proteinExistence type="predicted"/>
<dbReference type="Pfam" id="PF08748">
    <property type="entry name" value="Phage_TAC_4"/>
    <property type="match status" value="1"/>
</dbReference>
<evidence type="ECO:0000313" key="1">
    <source>
        <dbReference type="EMBL" id="MFA9950836.1"/>
    </source>
</evidence>
<sequence length="93" mass="10120">AQKARLTVTFKHLGKKARKQYFDERLGKEDDAEILSGIIVGWEGADTPYSREALESLLDNYELAATEIMRAYGAALMGAAEKNSSTPPATGQS</sequence>
<reference evidence="2" key="1">
    <citation type="submission" date="2024-06" db="EMBL/GenBank/DDBJ databases">
        <title>Radixoralia hellwigii gen. nov., sp nov., isolated from a root canal in the human oral cavity.</title>
        <authorList>
            <person name="Bartsch S."/>
            <person name="Wittmer A."/>
            <person name="Schulz A.-K."/>
            <person name="Neumann-Schaal M."/>
            <person name="Wolf J."/>
            <person name="Gronow S."/>
            <person name="Tennert C."/>
            <person name="Haecker G."/>
            <person name="Cieplik F."/>
            <person name="Al-Ahmad A."/>
        </authorList>
    </citation>
    <scope>NUCLEOTIDE SEQUENCE [LARGE SCALE GENOMIC DNA]</scope>
    <source>
        <strain evidence="2">Wk13</strain>
    </source>
</reference>
<protein>
    <submittedName>
        <fullName evidence="1">Phage tail assembly chaperone</fullName>
    </submittedName>
</protein>